<dbReference type="Proteomes" id="UP000198406">
    <property type="component" value="Unassembled WGS sequence"/>
</dbReference>
<dbReference type="AlphaFoldDB" id="A0A1Z5JYD9"/>
<feature type="compositionally biased region" description="Basic and acidic residues" evidence="1">
    <location>
        <begin position="44"/>
        <end position="57"/>
    </location>
</feature>
<dbReference type="OrthoDB" id="122464at2759"/>
<dbReference type="InParanoid" id="A0A1Z5JYD9"/>
<evidence type="ECO:0000313" key="3">
    <source>
        <dbReference type="Proteomes" id="UP000198406"/>
    </source>
</evidence>
<dbReference type="PANTHER" id="PTHR15967:SF0">
    <property type="entry name" value="E2F-ASSOCIATED PHOSPHOPROTEIN"/>
    <property type="match status" value="1"/>
</dbReference>
<protein>
    <recommendedName>
        <fullName evidence="4">E2F-associated phosphoprotein</fullName>
    </recommendedName>
</protein>
<evidence type="ECO:0008006" key="4">
    <source>
        <dbReference type="Google" id="ProtNLM"/>
    </source>
</evidence>
<gene>
    <name evidence="2" type="ORF">FisN_8Hu263</name>
</gene>
<dbReference type="GO" id="GO:0005634">
    <property type="term" value="C:nucleus"/>
    <property type="evidence" value="ECO:0007669"/>
    <property type="project" value="TreeGrafter"/>
</dbReference>
<sequence length="210" mass="23952">MNLAEEPAVADDMQGVIPDTAVVTSGETSDEGISDTEQPMQEEDGNHSDDEEPHFPETDDLYDENADDEDEAYVYSHLRSGVEESVRIQQSTQIQELKVLKPRNSDAILSCPCCFLIVCMDCQRHERYPNQFRAMFVMNIAVKWDHRLVYDERQNMLIEYNAPENTATQKTSNENEEIYYTVCCANCTTTVAALDMEDEVYHFYGCLSTS</sequence>
<reference evidence="2 3" key="1">
    <citation type="journal article" date="2015" name="Plant Cell">
        <title>Oil accumulation by the oleaginous diatom Fistulifera solaris as revealed by the genome and transcriptome.</title>
        <authorList>
            <person name="Tanaka T."/>
            <person name="Maeda Y."/>
            <person name="Veluchamy A."/>
            <person name="Tanaka M."/>
            <person name="Abida H."/>
            <person name="Marechal E."/>
            <person name="Bowler C."/>
            <person name="Muto M."/>
            <person name="Sunaga Y."/>
            <person name="Tanaka M."/>
            <person name="Yoshino T."/>
            <person name="Taniguchi T."/>
            <person name="Fukuda Y."/>
            <person name="Nemoto M."/>
            <person name="Matsumoto M."/>
            <person name="Wong P.S."/>
            <person name="Aburatani S."/>
            <person name="Fujibuchi W."/>
        </authorList>
    </citation>
    <scope>NUCLEOTIDE SEQUENCE [LARGE SCALE GENOMIC DNA]</scope>
    <source>
        <strain evidence="2 3">JPCC DA0580</strain>
    </source>
</reference>
<comment type="caution">
    <text evidence="2">The sequence shown here is derived from an EMBL/GenBank/DDBJ whole genome shotgun (WGS) entry which is preliminary data.</text>
</comment>
<dbReference type="InterPro" id="IPR019370">
    <property type="entry name" value="E2F-assoc_phosphoprotein"/>
</dbReference>
<keyword evidence="3" id="KW-1185">Reference proteome</keyword>
<name>A0A1Z5JYD9_FISSO</name>
<dbReference type="EMBL" id="BDSP01000133">
    <property type="protein sequence ID" value="GAX19040.1"/>
    <property type="molecule type" value="Genomic_DNA"/>
</dbReference>
<dbReference type="PANTHER" id="PTHR15967">
    <property type="entry name" value="E2F-ASSOCIATED PHOSPHOPROTEIN"/>
    <property type="match status" value="1"/>
</dbReference>
<accession>A0A1Z5JYD9</accession>
<dbReference type="FunCoup" id="A0A1Z5JYD9">
    <property type="interactions" value="367"/>
</dbReference>
<proteinExistence type="predicted"/>
<evidence type="ECO:0000313" key="2">
    <source>
        <dbReference type="EMBL" id="GAX19040.1"/>
    </source>
</evidence>
<organism evidence="2 3">
    <name type="scientific">Fistulifera solaris</name>
    <name type="common">Oleaginous diatom</name>
    <dbReference type="NCBI Taxonomy" id="1519565"/>
    <lineage>
        <taxon>Eukaryota</taxon>
        <taxon>Sar</taxon>
        <taxon>Stramenopiles</taxon>
        <taxon>Ochrophyta</taxon>
        <taxon>Bacillariophyta</taxon>
        <taxon>Bacillariophyceae</taxon>
        <taxon>Bacillariophycidae</taxon>
        <taxon>Naviculales</taxon>
        <taxon>Naviculaceae</taxon>
        <taxon>Fistulifera</taxon>
    </lineage>
</organism>
<feature type="region of interest" description="Disordered" evidence="1">
    <location>
        <begin position="1"/>
        <end position="63"/>
    </location>
</feature>
<dbReference type="Pfam" id="PF10238">
    <property type="entry name" value="Eapp_C"/>
    <property type="match status" value="1"/>
</dbReference>
<evidence type="ECO:0000256" key="1">
    <source>
        <dbReference type="SAM" id="MobiDB-lite"/>
    </source>
</evidence>